<gene>
    <name evidence="1" type="ORF">WKV44_00300</name>
</gene>
<dbReference type="EMBL" id="JBCHKQ010000001">
    <property type="protein sequence ID" value="MEM5946977.1"/>
    <property type="molecule type" value="Genomic_DNA"/>
</dbReference>
<comment type="caution">
    <text evidence="1">The sequence shown here is derived from an EMBL/GenBank/DDBJ whole genome shotgun (WGS) entry which is preliminary data.</text>
</comment>
<accession>A0ABU9U8I0</accession>
<sequence>MLDLFFALVTYFSLPERGVEWVFVSPSSVYECFLDRDRVVFELMGASSDSGSHGGDVSDSSVPVRVVVEPLSSRANVLVVSYSDKDVAVDLYSVLELFPSERGGSVVDFSYNEQSASVFFDGDVLILSSDNGVFSARFAD</sequence>
<dbReference type="RefSeq" id="WP_420068431.1">
    <property type="nucleotide sequence ID" value="NZ_JBCHKQ010000001.1"/>
</dbReference>
<name>A0ABU9U8I0_9SPIR</name>
<evidence type="ECO:0000313" key="1">
    <source>
        <dbReference type="EMBL" id="MEM5946977.1"/>
    </source>
</evidence>
<keyword evidence="2" id="KW-1185">Reference proteome</keyword>
<reference evidence="1 2" key="1">
    <citation type="submission" date="2024-03" db="EMBL/GenBank/DDBJ databases">
        <title>Ignisphaera cupida sp. nov., a hyperthermophilic hydrolytic archaeon from a hot spring of Kamchatka, and proposal of Ignisphaeraceae fam. nov.</title>
        <authorList>
            <person name="Podosokorskaya O.A."/>
            <person name="Elcheninov A.G."/>
            <person name="Maltseva A.I."/>
            <person name="Zayulina K.S."/>
            <person name="Novikov A."/>
            <person name="Merkel A.Y."/>
        </authorList>
    </citation>
    <scope>NUCLEOTIDE SEQUENCE [LARGE SCALE GENOMIC DNA]</scope>
    <source>
        <strain evidence="1 2">38H-sp</strain>
    </source>
</reference>
<organism evidence="1 2">
    <name type="scientific">Rarispira pelagica</name>
    <dbReference type="NCBI Taxonomy" id="3141764"/>
    <lineage>
        <taxon>Bacteria</taxon>
        <taxon>Pseudomonadati</taxon>
        <taxon>Spirochaetota</taxon>
        <taxon>Spirochaetia</taxon>
        <taxon>Winmispirales</taxon>
        <taxon>Winmispiraceae</taxon>
        <taxon>Rarispira</taxon>
    </lineage>
</organism>
<protein>
    <submittedName>
        <fullName evidence="1">Uncharacterized protein</fullName>
    </submittedName>
</protein>
<dbReference type="Proteomes" id="UP001466331">
    <property type="component" value="Unassembled WGS sequence"/>
</dbReference>
<evidence type="ECO:0000313" key="2">
    <source>
        <dbReference type="Proteomes" id="UP001466331"/>
    </source>
</evidence>
<proteinExistence type="predicted"/>